<sequence length="283" mass="29853">MAISLELPDHAATGAPAPAAADSAARQRQRLLRAGSIVFFAALWQLAVHLRLSLGFVSFSTMPAPSDVGPAFWELLHSPKLPLDLAASVLRVLAGFSGAAVAGVGLGLAIGRHRALEDTLLPPLEMLRPIPAVAWIPLAILIFPSSELSMIFITFVGALFPILLNTMHGVEGADPRLVATARGLGTSPLRLYTEVIVPAAAPAIFTGLSIGMGTAWFCLVTAEMIAGQYGIGYFTWESYTLQNYANIVVGMAIIGVLGMGSSLLVKRAGRALTPWHQARGGHR</sequence>
<feature type="transmembrane region" description="Helical" evidence="7">
    <location>
        <begin position="244"/>
        <end position="265"/>
    </location>
</feature>
<keyword evidence="3" id="KW-1003">Cell membrane</keyword>
<evidence type="ECO:0000256" key="7">
    <source>
        <dbReference type="RuleBase" id="RU363032"/>
    </source>
</evidence>
<dbReference type="SUPFAM" id="SSF161098">
    <property type="entry name" value="MetI-like"/>
    <property type="match status" value="1"/>
</dbReference>
<dbReference type="InterPro" id="IPR000515">
    <property type="entry name" value="MetI-like"/>
</dbReference>
<evidence type="ECO:0000256" key="1">
    <source>
        <dbReference type="ARBA" id="ARBA00004651"/>
    </source>
</evidence>
<feature type="transmembrane region" description="Helical" evidence="7">
    <location>
        <begin position="31"/>
        <end position="52"/>
    </location>
</feature>
<comment type="caution">
    <text evidence="9">The sequence shown here is derived from an EMBL/GenBank/DDBJ whole genome shotgun (WGS) entry which is preliminary data.</text>
</comment>
<gene>
    <name evidence="9" type="ORF">C0Z19_21105</name>
</gene>
<dbReference type="EMBL" id="PNYB01000021">
    <property type="protein sequence ID" value="PMS19539.1"/>
    <property type="molecule type" value="Genomic_DNA"/>
</dbReference>
<evidence type="ECO:0000256" key="2">
    <source>
        <dbReference type="ARBA" id="ARBA00022448"/>
    </source>
</evidence>
<dbReference type="PANTHER" id="PTHR30151:SF0">
    <property type="entry name" value="ABC TRANSPORTER PERMEASE PROTEIN MJ0413-RELATED"/>
    <property type="match status" value="1"/>
</dbReference>
<dbReference type="Proteomes" id="UP000235347">
    <property type="component" value="Unassembled WGS sequence"/>
</dbReference>
<feature type="transmembrane region" description="Helical" evidence="7">
    <location>
        <begin position="89"/>
        <end position="111"/>
    </location>
</feature>
<organism evidence="9 10">
    <name type="scientific">Trinickia soli</name>
    <dbReference type="NCBI Taxonomy" id="380675"/>
    <lineage>
        <taxon>Bacteria</taxon>
        <taxon>Pseudomonadati</taxon>
        <taxon>Pseudomonadota</taxon>
        <taxon>Betaproteobacteria</taxon>
        <taxon>Burkholderiales</taxon>
        <taxon>Burkholderiaceae</taxon>
        <taxon>Trinickia</taxon>
    </lineage>
</organism>
<evidence type="ECO:0000256" key="5">
    <source>
        <dbReference type="ARBA" id="ARBA00022989"/>
    </source>
</evidence>
<dbReference type="CDD" id="cd06261">
    <property type="entry name" value="TM_PBP2"/>
    <property type="match status" value="1"/>
</dbReference>
<proteinExistence type="inferred from homology"/>
<dbReference type="GO" id="GO:0042918">
    <property type="term" value="P:alkanesulfonate transmembrane transport"/>
    <property type="evidence" value="ECO:0007669"/>
    <property type="project" value="UniProtKB-ARBA"/>
</dbReference>
<protein>
    <submittedName>
        <fullName evidence="9">ABC transporter permease</fullName>
    </submittedName>
</protein>
<evidence type="ECO:0000313" key="9">
    <source>
        <dbReference type="EMBL" id="PMS19539.1"/>
    </source>
</evidence>
<dbReference type="AlphaFoldDB" id="A0A2N7VQT8"/>
<name>A0A2N7VQT8_9BURK</name>
<dbReference type="InterPro" id="IPR035906">
    <property type="entry name" value="MetI-like_sf"/>
</dbReference>
<feature type="transmembrane region" description="Helical" evidence="7">
    <location>
        <begin position="132"/>
        <end position="160"/>
    </location>
</feature>
<keyword evidence="6 7" id="KW-0472">Membrane</keyword>
<keyword evidence="2 7" id="KW-0813">Transport</keyword>
<evidence type="ECO:0000256" key="6">
    <source>
        <dbReference type="ARBA" id="ARBA00023136"/>
    </source>
</evidence>
<dbReference type="FunFam" id="1.10.3720.10:FF:000003">
    <property type="entry name" value="Aliphatic sulfonate ABC transporter permease"/>
    <property type="match status" value="1"/>
</dbReference>
<keyword evidence="5 7" id="KW-1133">Transmembrane helix</keyword>
<accession>A0A2N7VQT8</accession>
<evidence type="ECO:0000313" key="10">
    <source>
        <dbReference type="Proteomes" id="UP000235347"/>
    </source>
</evidence>
<dbReference type="RefSeq" id="WP_102611788.1">
    <property type="nucleotide sequence ID" value="NZ_CADIKD010000018.1"/>
</dbReference>
<evidence type="ECO:0000256" key="4">
    <source>
        <dbReference type="ARBA" id="ARBA00022692"/>
    </source>
</evidence>
<dbReference type="PANTHER" id="PTHR30151">
    <property type="entry name" value="ALKANE SULFONATE ABC TRANSPORTER-RELATED, MEMBRANE SUBUNIT"/>
    <property type="match status" value="1"/>
</dbReference>
<reference evidence="9 10" key="1">
    <citation type="submission" date="2018-01" db="EMBL/GenBank/DDBJ databases">
        <title>Whole genome analyses suggest that Burkholderia sensu lato contains two further novel genera in the rhizoxinica-symbiotica group Mycetohabitans gen. nov., and Trinickia gen. nov.: implications for the evolution of diazotrophy and nodulation in the Burkholderiaceae.</title>
        <authorList>
            <person name="Estrada-de los Santos P."/>
            <person name="Palmer M."/>
            <person name="Chavez-Ramirez B."/>
            <person name="Beukes C."/>
            <person name="Steenkamp E.T."/>
            <person name="Hirsch A.M."/>
            <person name="Manyaka P."/>
            <person name="Maluk M."/>
            <person name="Lafos M."/>
            <person name="Crook M."/>
            <person name="Gross E."/>
            <person name="Simon M.F."/>
            <person name="Bueno dos Reis Junior F."/>
            <person name="Poole P.S."/>
            <person name="Venter S.N."/>
            <person name="James E.K."/>
        </authorList>
    </citation>
    <scope>NUCLEOTIDE SEQUENCE [LARGE SCALE GENOMIC DNA]</scope>
    <source>
        <strain evidence="9 10">GP25-8</strain>
    </source>
</reference>
<dbReference type="Pfam" id="PF00528">
    <property type="entry name" value="BPD_transp_1"/>
    <property type="match status" value="1"/>
</dbReference>
<dbReference type="Gene3D" id="1.10.3720.10">
    <property type="entry name" value="MetI-like"/>
    <property type="match status" value="1"/>
</dbReference>
<keyword evidence="10" id="KW-1185">Reference proteome</keyword>
<keyword evidence="4 7" id="KW-0812">Transmembrane</keyword>
<comment type="similarity">
    <text evidence="7">Belongs to the binding-protein-dependent transport system permease family.</text>
</comment>
<evidence type="ECO:0000256" key="3">
    <source>
        <dbReference type="ARBA" id="ARBA00022475"/>
    </source>
</evidence>
<comment type="subcellular location">
    <subcellularLocation>
        <location evidence="1 7">Cell membrane</location>
        <topology evidence="1 7">Multi-pass membrane protein</topology>
    </subcellularLocation>
</comment>
<evidence type="ECO:0000259" key="8">
    <source>
        <dbReference type="PROSITE" id="PS50928"/>
    </source>
</evidence>
<feature type="domain" description="ABC transmembrane type-1" evidence="8">
    <location>
        <begin position="85"/>
        <end position="265"/>
    </location>
</feature>
<dbReference type="GO" id="GO:0005886">
    <property type="term" value="C:plasma membrane"/>
    <property type="evidence" value="ECO:0007669"/>
    <property type="project" value="UniProtKB-SubCell"/>
</dbReference>
<dbReference type="PROSITE" id="PS50928">
    <property type="entry name" value="ABC_TM1"/>
    <property type="match status" value="1"/>
</dbReference>